<evidence type="ECO:0000256" key="1">
    <source>
        <dbReference type="SAM" id="MobiDB-lite"/>
    </source>
</evidence>
<gene>
    <name evidence="2" type="ORF">LSAA_3414</name>
</gene>
<name>A0A7R8CJ11_LEPSM</name>
<dbReference type="EMBL" id="HG994590">
    <property type="protein sequence ID" value="CAF2800835.1"/>
    <property type="molecule type" value="Genomic_DNA"/>
</dbReference>
<keyword evidence="3" id="KW-1185">Reference proteome</keyword>
<dbReference type="AlphaFoldDB" id="A0A7R8CJ11"/>
<feature type="region of interest" description="Disordered" evidence="1">
    <location>
        <begin position="1"/>
        <end position="54"/>
    </location>
</feature>
<proteinExistence type="predicted"/>
<accession>A0A7R8CJ11</accession>
<evidence type="ECO:0000313" key="3">
    <source>
        <dbReference type="Proteomes" id="UP000675881"/>
    </source>
</evidence>
<protein>
    <submittedName>
        <fullName evidence="2">(salmon louse) hypothetical protein</fullName>
    </submittedName>
</protein>
<feature type="compositionally biased region" description="Basic and acidic residues" evidence="1">
    <location>
        <begin position="19"/>
        <end position="36"/>
    </location>
</feature>
<organism evidence="2 3">
    <name type="scientific">Lepeophtheirus salmonis</name>
    <name type="common">Salmon louse</name>
    <name type="synonym">Caligus salmonis</name>
    <dbReference type="NCBI Taxonomy" id="72036"/>
    <lineage>
        <taxon>Eukaryota</taxon>
        <taxon>Metazoa</taxon>
        <taxon>Ecdysozoa</taxon>
        <taxon>Arthropoda</taxon>
        <taxon>Crustacea</taxon>
        <taxon>Multicrustacea</taxon>
        <taxon>Hexanauplia</taxon>
        <taxon>Copepoda</taxon>
        <taxon>Siphonostomatoida</taxon>
        <taxon>Caligidae</taxon>
        <taxon>Lepeophtheirus</taxon>
    </lineage>
</organism>
<dbReference type="Proteomes" id="UP000675881">
    <property type="component" value="Chromosome 11"/>
</dbReference>
<evidence type="ECO:0000313" key="2">
    <source>
        <dbReference type="EMBL" id="CAF2800835.1"/>
    </source>
</evidence>
<reference evidence="2" key="1">
    <citation type="submission" date="2021-02" db="EMBL/GenBank/DDBJ databases">
        <authorList>
            <person name="Bekaert M."/>
        </authorList>
    </citation>
    <scope>NUCLEOTIDE SEQUENCE</scope>
    <source>
        <strain evidence="2">IoA-00</strain>
    </source>
</reference>
<sequence>MLASSQNSEVYKVAYSEHGPPESEKDTEFPEHKNLDSEDETVCSEHKQPESDEEIEFPDHKLLHYKDEAVYSKYKIPDFEEKNECPKRNVLDSDDKHYLLQEILVVRITLEENGDCTLFGVISNVKILGKAQCRSEISVNPLFAGTVLTMAYHTFFNSVEQTVYCSYFLFNSSIIFQNNCKSLEVLSSELNLSRRRQCSGS</sequence>